<gene>
    <name evidence="1" type="ORF">S12H4_61581</name>
</gene>
<proteinExistence type="predicted"/>
<sequence length="111" mass="12515">LGCDLKEIVNTTISSRELDVGILNPTQEHTSEYEVQNLKEPSLKVVDIFDTIMSISDKVNNAFLFETENKCKLKIVLTNPLDIPISNIKVKREIPSFFQEIEILNPNIGVA</sequence>
<protein>
    <submittedName>
        <fullName evidence="1">Uncharacterized protein</fullName>
    </submittedName>
</protein>
<accession>X1VUN8</accession>
<dbReference type="AlphaFoldDB" id="X1VUN8"/>
<comment type="caution">
    <text evidence="1">The sequence shown here is derived from an EMBL/GenBank/DDBJ whole genome shotgun (WGS) entry which is preliminary data.</text>
</comment>
<feature type="non-terminal residue" evidence="1">
    <location>
        <position position="1"/>
    </location>
</feature>
<name>X1VUN8_9ZZZZ</name>
<dbReference type="EMBL" id="BARW01040930">
    <property type="protein sequence ID" value="GAJ21401.1"/>
    <property type="molecule type" value="Genomic_DNA"/>
</dbReference>
<evidence type="ECO:0000313" key="1">
    <source>
        <dbReference type="EMBL" id="GAJ21401.1"/>
    </source>
</evidence>
<reference evidence="1" key="1">
    <citation type="journal article" date="2014" name="Front. Microbiol.">
        <title>High frequency of phylogenetically diverse reductive dehalogenase-homologous genes in deep subseafloor sedimentary metagenomes.</title>
        <authorList>
            <person name="Kawai M."/>
            <person name="Futagami T."/>
            <person name="Toyoda A."/>
            <person name="Takaki Y."/>
            <person name="Nishi S."/>
            <person name="Hori S."/>
            <person name="Arai W."/>
            <person name="Tsubouchi T."/>
            <person name="Morono Y."/>
            <person name="Uchiyama I."/>
            <person name="Ito T."/>
            <person name="Fujiyama A."/>
            <person name="Inagaki F."/>
            <person name="Takami H."/>
        </authorList>
    </citation>
    <scope>NUCLEOTIDE SEQUENCE</scope>
    <source>
        <strain evidence="1">Expedition CK06-06</strain>
    </source>
</reference>
<feature type="non-terminal residue" evidence="1">
    <location>
        <position position="111"/>
    </location>
</feature>
<organism evidence="1">
    <name type="scientific">marine sediment metagenome</name>
    <dbReference type="NCBI Taxonomy" id="412755"/>
    <lineage>
        <taxon>unclassified sequences</taxon>
        <taxon>metagenomes</taxon>
        <taxon>ecological metagenomes</taxon>
    </lineage>
</organism>